<accession>A0ABQ6CJ09</accession>
<evidence type="ECO:0000259" key="1">
    <source>
        <dbReference type="Pfam" id="PF09917"/>
    </source>
</evidence>
<keyword evidence="3" id="KW-1185">Reference proteome</keyword>
<dbReference type="RefSeq" id="WP_284311029.1">
    <property type="nucleotide sequence ID" value="NZ_BSPC01000009.1"/>
</dbReference>
<evidence type="ECO:0000313" key="3">
    <source>
        <dbReference type="Proteomes" id="UP001156882"/>
    </source>
</evidence>
<proteinExistence type="predicted"/>
<dbReference type="PANTHER" id="PTHR36919:SF2">
    <property type="entry name" value="BLL6627 PROTEIN"/>
    <property type="match status" value="1"/>
</dbReference>
<reference evidence="3" key="1">
    <citation type="journal article" date="2019" name="Int. J. Syst. Evol. Microbiol.">
        <title>The Global Catalogue of Microorganisms (GCM) 10K type strain sequencing project: providing services to taxonomists for standard genome sequencing and annotation.</title>
        <authorList>
            <consortium name="The Broad Institute Genomics Platform"/>
            <consortium name="The Broad Institute Genome Sequencing Center for Infectious Disease"/>
            <person name="Wu L."/>
            <person name="Ma J."/>
        </authorList>
    </citation>
    <scope>NUCLEOTIDE SEQUENCE [LARGE SCALE GENOMIC DNA]</scope>
    <source>
        <strain evidence="3">NBRC 101365</strain>
    </source>
</reference>
<dbReference type="EMBL" id="BSPC01000009">
    <property type="protein sequence ID" value="GLS18216.1"/>
    <property type="molecule type" value="Genomic_DNA"/>
</dbReference>
<name>A0ABQ6CJ09_9HYPH</name>
<comment type="caution">
    <text evidence="2">The sequence shown here is derived from an EMBL/GenBank/DDBJ whole genome shotgun (WGS) entry which is preliminary data.</text>
</comment>
<dbReference type="Pfam" id="PF09917">
    <property type="entry name" value="DUF2147"/>
    <property type="match status" value="1"/>
</dbReference>
<dbReference type="InterPro" id="IPR019223">
    <property type="entry name" value="DUF2147"/>
</dbReference>
<dbReference type="Gene3D" id="2.40.128.520">
    <property type="match status" value="1"/>
</dbReference>
<organism evidence="2 3">
    <name type="scientific">Labrys miyagiensis</name>
    <dbReference type="NCBI Taxonomy" id="346912"/>
    <lineage>
        <taxon>Bacteria</taxon>
        <taxon>Pseudomonadati</taxon>
        <taxon>Pseudomonadota</taxon>
        <taxon>Alphaproteobacteria</taxon>
        <taxon>Hyphomicrobiales</taxon>
        <taxon>Xanthobacteraceae</taxon>
        <taxon>Labrys</taxon>
    </lineage>
</organism>
<sequence>MRRLALFLIALSVLVWPVLARAGGGFGDALGNWSRDDGDAKVRLAPCGAALCATNTWIRDPASSEKVGDRLEMKLQSSGADVWKGTAYDPQRQRSYAMTMSLKGGKLLTRGCVLGGWLCKSVSWTRIR</sequence>
<feature type="domain" description="DUF2147" evidence="1">
    <location>
        <begin position="31"/>
        <end position="126"/>
    </location>
</feature>
<evidence type="ECO:0000313" key="2">
    <source>
        <dbReference type="EMBL" id="GLS18216.1"/>
    </source>
</evidence>
<dbReference type="PANTHER" id="PTHR36919">
    <property type="entry name" value="BLR1215 PROTEIN"/>
    <property type="match status" value="1"/>
</dbReference>
<gene>
    <name evidence="2" type="ORF">GCM10007874_12320</name>
</gene>
<dbReference type="Proteomes" id="UP001156882">
    <property type="component" value="Unassembled WGS sequence"/>
</dbReference>
<protein>
    <recommendedName>
        <fullName evidence="1">DUF2147 domain-containing protein</fullName>
    </recommendedName>
</protein>